<dbReference type="Pfam" id="PF16242">
    <property type="entry name" value="Pyrid_ox_like"/>
    <property type="match status" value="1"/>
</dbReference>
<organism evidence="2 3">
    <name type="scientific">Hoeflea algicola</name>
    <dbReference type="NCBI Taxonomy" id="2983763"/>
    <lineage>
        <taxon>Bacteria</taxon>
        <taxon>Pseudomonadati</taxon>
        <taxon>Pseudomonadota</taxon>
        <taxon>Alphaproteobacteria</taxon>
        <taxon>Hyphomicrobiales</taxon>
        <taxon>Rhizobiaceae</taxon>
        <taxon>Hoeflea</taxon>
    </lineage>
</organism>
<reference evidence="2" key="1">
    <citation type="submission" date="2022-10" db="EMBL/GenBank/DDBJ databases">
        <title>Hoeflea sp. G2-23, isolated from marine algae.</title>
        <authorList>
            <person name="Kristyanto S."/>
            <person name="Kim J.M."/>
            <person name="Jeon C.O."/>
        </authorList>
    </citation>
    <scope>NUCLEOTIDE SEQUENCE</scope>
    <source>
        <strain evidence="2">G2-23</strain>
    </source>
</reference>
<protein>
    <submittedName>
        <fullName evidence="2">Pyridoxamine 5'-phosphate oxidase family protein</fullName>
    </submittedName>
</protein>
<dbReference type="Gene3D" id="2.30.110.10">
    <property type="entry name" value="Electron Transport, Fmn-binding Protein, Chain A"/>
    <property type="match status" value="1"/>
</dbReference>
<dbReference type="InterPro" id="IPR052917">
    <property type="entry name" value="Stress-Dev_Protein"/>
</dbReference>
<dbReference type="InterPro" id="IPR012349">
    <property type="entry name" value="Split_barrel_FMN-bd"/>
</dbReference>
<dbReference type="SUPFAM" id="SSF50475">
    <property type="entry name" value="FMN-binding split barrel"/>
    <property type="match status" value="1"/>
</dbReference>
<evidence type="ECO:0000259" key="1">
    <source>
        <dbReference type="Pfam" id="PF16242"/>
    </source>
</evidence>
<dbReference type="InterPro" id="IPR038725">
    <property type="entry name" value="YdaG_split_barrel_FMN-bd"/>
</dbReference>
<comment type="caution">
    <text evidence="2">The sequence shown here is derived from an EMBL/GenBank/DDBJ whole genome shotgun (WGS) entry which is preliminary data.</text>
</comment>
<proteinExistence type="predicted"/>
<dbReference type="RefSeq" id="WP_267653260.1">
    <property type="nucleotide sequence ID" value="NZ_JAOVZR010000001.1"/>
</dbReference>
<keyword evidence="3" id="KW-1185">Reference proteome</keyword>
<dbReference type="EMBL" id="JAOVZR010000001">
    <property type="protein sequence ID" value="MCY0147663.1"/>
    <property type="molecule type" value="Genomic_DNA"/>
</dbReference>
<sequence>MTDLKKTRDEPIEQLFDILDDTHAVMVGLDQAGHPMQPMAPQVDEDRRGIWFYTKRDSAMGSAIKAYPSSRARICLIGPDHDYHASISGTMSAETDTSLIDKFWSSVVGAWFEHGKQDPNLLLLRFDPSEADIWASSGSVVRFAWEIAMANLSGDEPDLGETAHVIFPLALRESRETA</sequence>
<evidence type="ECO:0000313" key="2">
    <source>
        <dbReference type="EMBL" id="MCY0147663.1"/>
    </source>
</evidence>
<dbReference type="Proteomes" id="UP001073227">
    <property type="component" value="Unassembled WGS sequence"/>
</dbReference>
<name>A0ABT3Z7N7_9HYPH</name>
<dbReference type="PANTHER" id="PTHR34818">
    <property type="entry name" value="PROTEIN BLI-3"/>
    <property type="match status" value="1"/>
</dbReference>
<gene>
    <name evidence="2" type="ORF">OEG84_08025</name>
</gene>
<dbReference type="PANTHER" id="PTHR34818:SF1">
    <property type="entry name" value="PROTEIN BLI-3"/>
    <property type="match status" value="1"/>
</dbReference>
<accession>A0ABT3Z7N7</accession>
<feature type="domain" description="General stress protein FMN-binding split barrel" evidence="1">
    <location>
        <begin position="11"/>
        <end position="158"/>
    </location>
</feature>
<evidence type="ECO:0000313" key="3">
    <source>
        <dbReference type="Proteomes" id="UP001073227"/>
    </source>
</evidence>